<sequence length="211" mass="23706">MVCSVDYHHGNLLQLGCVSLGALLLYQSSLTSGTDLRHHVQITLAQRGLVYDSPDVCVFGWAGKKERSNTLNIAIDNMCKKTRDLRRQLRKAIIDHVSDSFLDTTVPLLVLIEAAKNGREKEIKEYAAIFHEHTNRLVEGEEFRLSHIKLDSVMDLEGYNTLTPVTDISGFANLLVQFLPFYEVILFTTCKNFSVSVPEAFENLKSFASAL</sequence>
<dbReference type="GO" id="GO:0016477">
    <property type="term" value="P:cell migration"/>
    <property type="evidence" value="ECO:0007669"/>
    <property type="project" value="TreeGrafter"/>
</dbReference>
<dbReference type="GO" id="GO:0051015">
    <property type="term" value="F:actin filament binding"/>
    <property type="evidence" value="ECO:0007669"/>
    <property type="project" value="InterPro"/>
</dbReference>
<dbReference type="PANTHER" id="PTHR18914">
    <property type="entry name" value="ALPHA CATENIN"/>
    <property type="match status" value="1"/>
</dbReference>
<dbReference type="GO" id="GO:0005737">
    <property type="term" value="C:cytoplasm"/>
    <property type="evidence" value="ECO:0007669"/>
    <property type="project" value="UniProtKB-SubCell"/>
</dbReference>
<dbReference type="InterPro" id="IPR036723">
    <property type="entry name" value="Alpha-catenin/vinculin-like_sf"/>
</dbReference>
<evidence type="ECO:0000256" key="2">
    <source>
        <dbReference type="ARBA" id="ARBA00008376"/>
    </source>
</evidence>
<comment type="similarity">
    <text evidence="2">Belongs to the vinculin/alpha-catenin family.</text>
</comment>
<keyword evidence="3" id="KW-0963">Cytoplasm</keyword>
<dbReference type="STRING" id="246437.L9KX64"/>
<reference evidence="5" key="2">
    <citation type="journal article" date="2013" name="Nat. Commun.">
        <title>Genome of the Chinese tree shrew.</title>
        <authorList>
            <person name="Fan Y."/>
            <person name="Huang Z.Y."/>
            <person name="Cao C.C."/>
            <person name="Chen C.S."/>
            <person name="Chen Y.X."/>
            <person name="Fan D.D."/>
            <person name="He J."/>
            <person name="Hou H.L."/>
            <person name="Hu L."/>
            <person name="Hu X.T."/>
            <person name="Jiang X.T."/>
            <person name="Lai R."/>
            <person name="Lang Y.S."/>
            <person name="Liang B."/>
            <person name="Liao S.G."/>
            <person name="Mu D."/>
            <person name="Ma Y.Y."/>
            <person name="Niu Y.Y."/>
            <person name="Sun X.Q."/>
            <person name="Xia J.Q."/>
            <person name="Xiao J."/>
            <person name="Xiong Z.Q."/>
            <person name="Xu L."/>
            <person name="Yang L."/>
            <person name="Zhang Y."/>
            <person name="Zhao W."/>
            <person name="Zhao X.D."/>
            <person name="Zheng Y.T."/>
            <person name="Zhou J.M."/>
            <person name="Zhu Y.B."/>
            <person name="Zhang G.J."/>
            <person name="Wang J."/>
            <person name="Yao Y.G."/>
        </authorList>
    </citation>
    <scope>NUCLEOTIDE SEQUENCE [LARGE SCALE GENOMIC DNA]</scope>
</reference>
<dbReference type="InterPro" id="IPR006077">
    <property type="entry name" value="Vinculin/catenin"/>
</dbReference>
<dbReference type="SUPFAM" id="SSF47220">
    <property type="entry name" value="alpha-catenin/vinculin-like"/>
    <property type="match status" value="1"/>
</dbReference>
<protein>
    <submittedName>
        <fullName evidence="4">Catenin alpha-3</fullName>
    </submittedName>
</protein>
<dbReference type="InParanoid" id="L9KX64"/>
<name>L9KX64_TUPCH</name>
<evidence type="ECO:0000313" key="5">
    <source>
        <dbReference type="Proteomes" id="UP000011518"/>
    </source>
</evidence>
<reference evidence="5" key="1">
    <citation type="submission" date="2012-07" db="EMBL/GenBank/DDBJ databases">
        <title>Genome of the Chinese tree shrew, a rising model animal genetically related to primates.</title>
        <authorList>
            <person name="Zhang G."/>
            <person name="Fan Y."/>
            <person name="Yao Y."/>
            <person name="Huang Z."/>
        </authorList>
    </citation>
    <scope>NUCLEOTIDE SEQUENCE [LARGE SCALE GENOMIC DNA]</scope>
</reference>
<dbReference type="EMBL" id="KB320677">
    <property type="protein sequence ID" value="ELW65762.1"/>
    <property type="molecule type" value="Genomic_DNA"/>
</dbReference>
<evidence type="ECO:0000256" key="1">
    <source>
        <dbReference type="ARBA" id="ARBA00004496"/>
    </source>
</evidence>
<dbReference type="PANTHER" id="PTHR18914:SF21">
    <property type="entry name" value="CATENIN ALPHA-3"/>
    <property type="match status" value="1"/>
</dbReference>
<dbReference type="Proteomes" id="UP000011518">
    <property type="component" value="Unassembled WGS sequence"/>
</dbReference>
<evidence type="ECO:0000313" key="4">
    <source>
        <dbReference type="EMBL" id="ELW65762.1"/>
    </source>
</evidence>
<proteinExistence type="inferred from homology"/>
<dbReference type="GO" id="GO:0005916">
    <property type="term" value="C:fascia adherens"/>
    <property type="evidence" value="ECO:0007669"/>
    <property type="project" value="TreeGrafter"/>
</dbReference>
<gene>
    <name evidence="4" type="ORF">TREES_T100015970</name>
</gene>
<dbReference type="Gene3D" id="1.20.120.810">
    <property type="entry name" value="Vinculin, Vh2 four-helix bundle"/>
    <property type="match status" value="1"/>
</dbReference>
<comment type="subcellular location">
    <subcellularLocation>
        <location evidence="1">Cytoplasm</location>
    </subcellularLocation>
</comment>
<dbReference type="GO" id="GO:0008013">
    <property type="term" value="F:beta-catenin binding"/>
    <property type="evidence" value="ECO:0007669"/>
    <property type="project" value="TreeGrafter"/>
</dbReference>
<accession>L9KX64</accession>
<keyword evidence="5" id="KW-1185">Reference proteome</keyword>
<organism evidence="4 5">
    <name type="scientific">Tupaia chinensis</name>
    <name type="common">Chinese tree shrew</name>
    <name type="synonym">Tupaia belangeri chinensis</name>
    <dbReference type="NCBI Taxonomy" id="246437"/>
    <lineage>
        <taxon>Eukaryota</taxon>
        <taxon>Metazoa</taxon>
        <taxon>Chordata</taxon>
        <taxon>Craniata</taxon>
        <taxon>Vertebrata</taxon>
        <taxon>Euteleostomi</taxon>
        <taxon>Mammalia</taxon>
        <taxon>Eutheria</taxon>
        <taxon>Euarchontoglires</taxon>
        <taxon>Scandentia</taxon>
        <taxon>Tupaiidae</taxon>
        <taxon>Tupaia</taxon>
    </lineage>
</organism>
<dbReference type="Pfam" id="PF01044">
    <property type="entry name" value="Vinculin"/>
    <property type="match status" value="1"/>
</dbReference>
<dbReference type="GO" id="GO:0098609">
    <property type="term" value="P:cell-cell adhesion"/>
    <property type="evidence" value="ECO:0007669"/>
    <property type="project" value="TreeGrafter"/>
</dbReference>
<evidence type="ECO:0000256" key="3">
    <source>
        <dbReference type="ARBA" id="ARBA00022490"/>
    </source>
</evidence>
<dbReference type="AlphaFoldDB" id="L9KX64"/>
<dbReference type="GO" id="GO:0005912">
    <property type="term" value="C:adherens junction"/>
    <property type="evidence" value="ECO:0007669"/>
    <property type="project" value="TreeGrafter"/>
</dbReference>